<feature type="compositionally biased region" description="Basic and acidic residues" evidence="6">
    <location>
        <begin position="249"/>
        <end position="276"/>
    </location>
</feature>
<protein>
    <submittedName>
        <fullName evidence="9">(Perigord truffle) hypothetical protein</fullName>
    </submittedName>
</protein>
<evidence type="ECO:0000313" key="9">
    <source>
        <dbReference type="EMBL" id="CAZ80424.1"/>
    </source>
</evidence>
<dbReference type="InterPro" id="IPR051826">
    <property type="entry name" value="E3_ubiquitin-ligase_domain"/>
</dbReference>
<dbReference type="InterPro" id="IPR013083">
    <property type="entry name" value="Znf_RING/FYVE/PHD"/>
</dbReference>
<evidence type="ECO:0000256" key="1">
    <source>
        <dbReference type="ARBA" id="ARBA00004370"/>
    </source>
</evidence>
<dbReference type="Pfam" id="PF13639">
    <property type="entry name" value="zf-RING_2"/>
    <property type="match status" value="1"/>
</dbReference>
<dbReference type="GeneID" id="9185322"/>
<proteinExistence type="predicted"/>
<feature type="region of interest" description="Disordered" evidence="6">
    <location>
        <begin position="237"/>
        <end position="291"/>
    </location>
</feature>
<feature type="compositionally biased region" description="Polar residues" evidence="6">
    <location>
        <begin position="457"/>
        <end position="473"/>
    </location>
</feature>
<dbReference type="Proteomes" id="UP000006911">
    <property type="component" value="Unassembled WGS sequence"/>
</dbReference>
<dbReference type="PROSITE" id="PS50089">
    <property type="entry name" value="ZF_RING_2"/>
    <property type="match status" value="1"/>
</dbReference>
<keyword evidence="2 7" id="KW-0812">Transmembrane</keyword>
<dbReference type="KEGG" id="tml:GSTUM_00002555001"/>
<keyword evidence="3 7" id="KW-1133">Transmembrane helix</keyword>
<keyword evidence="10" id="KW-1185">Reference proteome</keyword>
<feature type="transmembrane region" description="Helical" evidence="7">
    <location>
        <begin position="379"/>
        <end position="399"/>
    </location>
</feature>
<accession>D5G7D1</accession>
<dbReference type="Gene3D" id="3.30.40.10">
    <property type="entry name" value="Zinc/RING finger domain, C3HC4 (zinc finger)"/>
    <property type="match status" value="1"/>
</dbReference>
<keyword evidence="5" id="KW-0863">Zinc-finger</keyword>
<evidence type="ECO:0000256" key="3">
    <source>
        <dbReference type="ARBA" id="ARBA00022989"/>
    </source>
</evidence>
<evidence type="ECO:0000256" key="2">
    <source>
        <dbReference type="ARBA" id="ARBA00022692"/>
    </source>
</evidence>
<feature type="compositionally biased region" description="Basic and acidic residues" evidence="6">
    <location>
        <begin position="337"/>
        <end position="356"/>
    </location>
</feature>
<dbReference type="eggNOG" id="KOG4628">
    <property type="taxonomic scope" value="Eukaryota"/>
</dbReference>
<dbReference type="PANTHER" id="PTHR22765">
    <property type="entry name" value="RING FINGER AND PROTEASE ASSOCIATED DOMAIN-CONTAINING"/>
    <property type="match status" value="1"/>
</dbReference>
<dbReference type="STRING" id="656061.D5G7D1"/>
<dbReference type="OMA" id="SGNIDWV"/>
<dbReference type="Gene3D" id="3.50.30.30">
    <property type="match status" value="1"/>
</dbReference>
<keyword evidence="5" id="KW-0479">Metal-binding</keyword>
<organism evidence="9 10">
    <name type="scientific">Tuber melanosporum (strain Mel28)</name>
    <name type="common">Perigord black truffle</name>
    <dbReference type="NCBI Taxonomy" id="656061"/>
    <lineage>
        <taxon>Eukaryota</taxon>
        <taxon>Fungi</taxon>
        <taxon>Dikarya</taxon>
        <taxon>Ascomycota</taxon>
        <taxon>Pezizomycotina</taxon>
        <taxon>Pezizomycetes</taxon>
        <taxon>Pezizales</taxon>
        <taxon>Tuberaceae</taxon>
        <taxon>Tuber</taxon>
    </lineage>
</organism>
<dbReference type="AlphaFoldDB" id="D5G7D1"/>
<gene>
    <name evidence="9" type="ORF">GSTUM_00002555001</name>
</gene>
<feature type="region of interest" description="Disordered" evidence="6">
    <location>
        <begin position="419"/>
        <end position="475"/>
    </location>
</feature>
<dbReference type="RefSeq" id="XP_002836233.1">
    <property type="nucleotide sequence ID" value="XM_002836187.1"/>
</dbReference>
<feature type="compositionally biased region" description="Basic and acidic residues" evidence="6">
    <location>
        <begin position="556"/>
        <end position="565"/>
    </location>
</feature>
<dbReference type="SUPFAM" id="SSF57850">
    <property type="entry name" value="RING/U-box"/>
    <property type="match status" value="1"/>
</dbReference>
<evidence type="ECO:0000256" key="7">
    <source>
        <dbReference type="SAM" id="Phobius"/>
    </source>
</evidence>
<feature type="region of interest" description="Disordered" evidence="6">
    <location>
        <begin position="335"/>
        <end position="356"/>
    </location>
</feature>
<evidence type="ECO:0000313" key="10">
    <source>
        <dbReference type="Proteomes" id="UP000006911"/>
    </source>
</evidence>
<dbReference type="CDD" id="cd16454">
    <property type="entry name" value="RING-H2_PA-TM-RING"/>
    <property type="match status" value="1"/>
</dbReference>
<dbReference type="InParanoid" id="D5G7D1"/>
<sequence>MPLTLTRTLVLLLSLLSLFCLFLYVSLTNLSSASSSGRNRQSATNFLFPSTAIISLSDDNSTFFLSRPAAFGPPLPKSGLKGELFVLEEGQLACDDTPGWDPSSSPPVPMVGEDGTDDFDYAPKSLVATITKPGGAHADIESLQQSAEIEGKIVLVARGGCGFLEKVLWTQRRGGVALIVGDYKRSGGTIGGGALVTMYAKGDTSNITIPSTFTTYTTAKLLTTLLPKHVSLPLTRPNTLGPVAGPEPKGGEGKRIEGGEKAGLRLKRPLEERNRAPPELQPAGAPAKSEKTTITTFIGKTATPTSPPAGPDIHVDSSHRPPMSGELGGIVFVVDPDEGKPGDENSDRGGDKDGDIEKDGLWITLTPTSMSSSPFFDTLLVLVISPLVTLTIVYALLLARSVIRRRRWRAPKSVVERLPVRTYQSTPSTSTPRTPPPPPTRRPLSLPPRSNRERNVGNVSSGRVLSTPSAPENQNKEFIHQSPPCSGYQGGSVECVVCLEEYVDGVSRVMRLPCGHEFHAGCITPWLTTRRRTCPICKGDVVRGAAAGGPGPSWGRHSDVGEASERTPLVIRDGEEEV</sequence>
<feature type="region of interest" description="Disordered" evidence="6">
    <location>
        <begin position="547"/>
        <end position="578"/>
    </location>
</feature>
<dbReference type="InterPro" id="IPR001841">
    <property type="entry name" value="Znf_RING"/>
</dbReference>
<dbReference type="PANTHER" id="PTHR22765:SF406">
    <property type="entry name" value="PA AND RING FINGER DOMAIN PROTEIN (AFU_ORTHOLOGUE AFUA_2G02470)"/>
    <property type="match status" value="1"/>
</dbReference>
<reference evidence="9 10" key="1">
    <citation type="journal article" date="2010" name="Nature">
        <title>Perigord black truffle genome uncovers evolutionary origins and mechanisms of symbiosis.</title>
        <authorList>
            <person name="Martin F."/>
            <person name="Kohler A."/>
            <person name="Murat C."/>
            <person name="Balestrini R."/>
            <person name="Coutinho P.M."/>
            <person name="Jaillon O."/>
            <person name="Montanini B."/>
            <person name="Morin E."/>
            <person name="Noel B."/>
            <person name="Percudani R."/>
            <person name="Porcel B."/>
            <person name="Rubini A."/>
            <person name="Amicucci A."/>
            <person name="Amselem J."/>
            <person name="Anthouard V."/>
            <person name="Arcioni S."/>
            <person name="Artiguenave F."/>
            <person name="Aury J.M."/>
            <person name="Ballario P."/>
            <person name="Bolchi A."/>
            <person name="Brenna A."/>
            <person name="Brun A."/>
            <person name="Buee M."/>
            <person name="Cantarel B."/>
            <person name="Chevalier G."/>
            <person name="Couloux A."/>
            <person name="Da Silva C."/>
            <person name="Denoeud F."/>
            <person name="Duplessis S."/>
            <person name="Ghignone S."/>
            <person name="Hilselberger B."/>
            <person name="Iotti M."/>
            <person name="Marcais B."/>
            <person name="Mello A."/>
            <person name="Miranda M."/>
            <person name="Pacioni G."/>
            <person name="Quesneville H."/>
            <person name="Riccioni C."/>
            <person name="Ruotolo R."/>
            <person name="Splivallo R."/>
            <person name="Stocchi V."/>
            <person name="Tisserant E."/>
            <person name="Viscomi A.R."/>
            <person name="Zambonelli A."/>
            <person name="Zampieri E."/>
            <person name="Henrissat B."/>
            <person name="Lebrun M.H."/>
            <person name="Paolocci F."/>
            <person name="Bonfante P."/>
            <person name="Ottonello S."/>
            <person name="Wincker P."/>
        </authorList>
    </citation>
    <scope>NUCLEOTIDE SEQUENCE [LARGE SCALE GENOMIC DNA]</scope>
    <source>
        <strain evidence="9 10">Mel28</strain>
    </source>
</reference>
<evidence type="ECO:0000256" key="6">
    <source>
        <dbReference type="SAM" id="MobiDB-lite"/>
    </source>
</evidence>
<dbReference type="GO" id="GO:0016020">
    <property type="term" value="C:membrane"/>
    <property type="evidence" value="ECO:0007669"/>
    <property type="project" value="UniProtKB-SubCell"/>
</dbReference>
<dbReference type="EMBL" id="FN430024">
    <property type="protein sequence ID" value="CAZ80424.1"/>
    <property type="molecule type" value="Genomic_DNA"/>
</dbReference>
<dbReference type="InterPro" id="IPR046450">
    <property type="entry name" value="PA_dom_sf"/>
</dbReference>
<dbReference type="GO" id="GO:0061630">
    <property type="term" value="F:ubiquitin protein ligase activity"/>
    <property type="evidence" value="ECO:0007669"/>
    <property type="project" value="TreeGrafter"/>
</dbReference>
<dbReference type="SMART" id="SM00184">
    <property type="entry name" value="RING"/>
    <property type="match status" value="1"/>
</dbReference>
<dbReference type="GO" id="GO:0006511">
    <property type="term" value="P:ubiquitin-dependent protein catabolic process"/>
    <property type="evidence" value="ECO:0007669"/>
    <property type="project" value="TreeGrafter"/>
</dbReference>
<dbReference type="FunFam" id="3.30.40.10:FF:000364">
    <property type="entry name" value="Protease-associated PA domain protein"/>
    <property type="match status" value="1"/>
</dbReference>
<dbReference type="GO" id="GO:0008270">
    <property type="term" value="F:zinc ion binding"/>
    <property type="evidence" value="ECO:0007669"/>
    <property type="project" value="UniProtKB-KW"/>
</dbReference>
<name>D5G7D1_TUBMM</name>
<dbReference type="InterPro" id="IPR003137">
    <property type="entry name" value="PA_domain"/>
</dbReference>
<comment type="subcellular location">
    <subcellularLocation>
        <location evidence="1">Membrane</location>
    </subcellularLocation>
</comment>
<keyword evidence="4 7" id="KW-0472">Membrane</keyword>
<dbReference type="SUPFAM" id="SSF52025">
    <property type="entry name" value="PA domain"/>
    <property type="match status" value="1"/>
</dbReference>
<dbReference type="HOGENOM" id="CLU_007230_0_0_1"/>
<dbReference type="GO" id="GO:0005737">
    <property type="term" value="C:cytoplasm"/>
    <property type="evidence" value="ECO:0007669"/>
    <property type="project" value="TreeGrafter"/>
</dbReference>
<feature type="domain" description="RING-type" evidence="8">
    <location>
        <begin position="495"/>
        <end position="538"/>
    </location>
</feature>
<evidence type="ECO:0000256" key="5">
    <source>
        <dbReference type="PROSITE-ProRule" id="PRU00175"/>
    </source>
</evidence>
<dbReference type="Pfam" id="PF02225">
    <property type="entry name" value="PA"/>
    <property type="match status" value="1"/>
</dbReference>
<keyword evidence="5" id="KW-0862">Zinc</keyword>
<evidence type="ECO:0000256" key="4">
    <source>
        <dbReference type="ARBA" id="ARBA00023136"/>
    </source>
</evidence>
<evidence type="ECO:0000259" key="8">
    <source>
        <dbReference type="PROSITE" id="PS50089"/>
    </source>
</evidence>